<name>A0A941IS19_9ACTN</name>
<dbReference type="AlphaFoldDB" id="A0A941IS19"/>
<comment type="caution">
    <text evidence="1">The sequence shown here is derived from an EMBL/GenBank/DDBJ whole genome shotgun (WGS) entry which is preliminary data.</text>
</comment>
<dbReference type="Proteomes" id="UP000675781">
    <property type="component" value="Unassembled WGS sequence"/>
</dbReference>
<keyword evidence="2" id="KW-1185">Reference proteome</keyword>
<gene>
    <name evidence="1" type="ORF">KDL01_39665</name>
</gene>
<sequence length="225" mass="25291">MRLLEMIADPPGREAAFEPLLDQLAEIFDPDEGPWRPRLDGRERGWYERCETKRLAIARAAAQNLDGVREHADLVLSAIVHDIERSGNRQLIQVALRALGARAVLEALIGYVESGDAAERTGVTMAMYWARPVMAYDLREVREHRAEIEAADRELVEVRGRARQACLRAFLATDDAAERVELSLCFTLDPGDYPAGWDAALRRAVEVALADRDRFGRLLRTLSPE</sequence>
<proteinExistence type="predicted"/>
<organism evidence="1 2">
    <name type="scientific">Actinospica durhamensis</name>
    <dbReference type="NCBI Taxonomy" id="1508375"/>
    <lineage>
        <taxon>Bacteria</taxon>
        <taxon>Bacillati</taxon>
        <taxon>Actinomycetota</taxon>
        <taxon>Actinomycetes</taxon>
        <taxon>Catenulisporales</taxon>
        <taxon>Actinospicaceae</taxon>
        <taxon>Actinospica</taxon>
    </lineage>
</organism>
<accession>A0A941IS19</accession>
<evidence type="ECO:0000313" key="2">
    <source>
        <dbReference type="Proteomes" id="UP000675781"/>
    </source>
</evidence>
<evidence type="ECO:0000313" key="1">
    <source>
        <dbReference type="EMBL" id="MBR7839445.1"/>
    </source>
</evidence>
<dbReference type="RefSeq" id="WP_212533878.1">
    <property type="nucleotide sequence ID" value="NZ_JAGSOG010000450.1"/>
</dbReference>
<protein>
    <submittedName>
        <fullName evidence="1">Uncharacterized protein</fullName>
    </submittedName>
</protein>
<dbReference type="EMBL" id="JAGSOG010000450">
    <property type="protein sequence ID" value="MBR7839445.1"/>
    <property type="molecule type" value="Genomic_DNA"/>
</dbReference>
<reference evidence="1" key="1">
    <citation type="submission" date="2021-04" db="EMBL/GenBank/DDBJ databases">
        <title>Genome based classification of Actinospica acidithermotolerans sp. nov., an actinobacterium isolated from an Indonesian hot spring.</title>
        <authorList>
            <person name="Kusuma A.B."/>
            <person name="Putra K.E."/>
            <person name="Nafisah S."/>
            <person name="Loh J."/>
            <person name="Nouioui I."/>
            <person name="Goodfellow M."/>
        </authorList>
    </citation>
    <scope>NUCLEOTIDE SEQUENCE</scope>
    <source>
        <strain evidence="1">CSCA 57</strain>
    </source>
</reference>